<protein>
    <recommendedName>
        <fullName evidence="3">PD-(D/E)XK motif protein</fullName>
    </recommendedName>
</protein>
<dbReference type="EMBL" id="LZKJ01000059">
    <property type="protein sequence ID" value="OBI49799.1"/>
    <property type="molecule type" value="Genomic_DNA"/>
</dbReference>
<evidence type="ECO:0008006" key="3">
    <source>
        <dbReference type="Google" id="ProtNLM"/>
    </source>
</evidence>
<proteinExistence type="predicted"/>
<reference evidence="2" key="1">
    <citation type="submission" date="2016-06" db="EMBL/GenBank/DDBJ databases">
        <authorList>
            <person name="Sutton G."/>
            <person name="Brinkac L."/>
            <person name="Sanka R."/>
            <person name="Adams M."/>
            <person name="Lau E."/>
            <person name="Sam S."/>
            <person name="Sreng N."/>
            <person name="Him V."/>
            <person name="Kerleguer A."/>
            <person name="Cheng S."/>
        </authorList>
    </citation>
    <scope>NUCLEOTIDE SEQUENCE [LARGE SCALE GENOMIC DNA]</scope>
    <source>
        <strain evidence="2">E861</strain>
    </source>
</reference>
<evidence type="ECO:0000313" key="1">
    <source>
        <dbReference type="EMBL" id="OBI49799.1"/>
    </source>
</evidence>
<comment type="caution">
    <text evidence="1">The sequence shown here is derived from an EMBL/GenBank/DDBJ whole genome shotgun (WGS) entry which is preliminary data.</text>
</comment>
<dbReference type="RefSeq" id="WP_065013613.1">
    <property type="nucleotide sequence ID" value="NZ_LZKJ01000059.1"/>
</dbReference>
<dbReference type="AlphaFoldDB" id="A0A1A2ZGR6"/>
<dbReference type="Pfam" id="PF14390">
    <property type="entry name" value="DUF4420"/>
    <property type="match status" value="1"/>
</dbReference>
<accession>A0A1A2ZGR6</accession>
<gene>
    <name evidence="1" type="ORF">A5707_16425</name>
</gene>
<evidence type="ECO:0000313" key="2">
    <source>
        <dbReference type="Proteomes" id="UP000093592"/>
    </source>
</evidence>
<dbReference type="InterPro" id="IPR025534">
    <property type="entry name" value="DUF4420"/>
</dbReference>
<name>A0A1A2ZGR6_9MYCO</name>
<organism evidence="1 2">
    <name type="scientific">Mycobacterium kyorinense</name>
    <dbReference type="NCBI Taxonomy" id="487514"/>
    <lineage>
        <taxon>Bacteria</taxon>
        <taxon>Bacillati</taxon>
        <taxon>Actinomycetota</taxon>
        <taxon>Actinomycetes</taxon>
        <taxon>Mycobacteriales</taxon>
        <taxon>Mycobacteriaceae</taxon>
        <taxon>Mycobacterium</taxon>
    </lineage>
</organism>
<sequence length="327" mass="35655">MGEHFVFLAAEARQISGTRLLTRPVGLTLHGRDVLVAMDAVDEKHLLVPISHSTVAEDQSSQGVTLGSRTLRVGTVDVAFADLHCRIPSLDLVFERLVDDVVTRLTDGAVDPVSTCRRALDDWRSLLKTAGGGISRENVIGLVGELEVLRHLATHAPTSALDSWRGPSKSVHDFVRVGWELEVKTSTSISGNVITVSNIDQLDPRLVDTLHLLVVHARLDETAPSLDERIDELVAIGVPRGALLAKVDAAGYVYESGIDIDDRYTVRSVRAWLVDDSFPGLRGDEIGEVRLKGVDKIHYELNLDAAPSRLSDTELVSLVAKWTKAET</sequence>
<dbReference type="Proteomes" id="UP000093592">
    <property type="component" value="Unassembled WGS sequence"/>
</dbReference>